<dbReference type="Proteomes" id="UP001252613">
    <property type="component" value="Unassembled WGS sequence"/>
</dbReference>
<reference evidence="1" key="1">
    <citation type="submission" date="2023-07" db="EMBL/GenBank/DDBJ databases">
        <title>Sorghum-associated microbial communities from plants grown in Nebraska, USA.</title>
        <authorList>
            <person name="Schachtman D."/>
        </authorList>
    </citation>
    <scope>NUCLEOTIDE SEQUENCE</scope>
    <source>
        <strain evidence="1">3432</strain>
    </source>
</reference>
<organism evidence="1 2">
    <name type="scientific">Pseudomonas brassicacearum</name>
    <dbReference type="NCBI Taxonomy" id="930166"/>
    <lineage>
        <taxon>Bacteria</taxon>
        <taxon>Pseudomonadati</taxon>
        <taxon>Pseudomonadota</taxon>
        <taxon>Gammaproteobacteria</taxon>
        <taxon>Pseudomonadales</taxon>
        <taxon>Pseudomonadaceae</taxon>
        <taxon>Pseudomonas</taxon>
    </lineage>
</organism>
<comment type="caution">
    <text evidence="1">The sequence shown here is derived from an EMBL/GenBank/DDBJ whole genome shotgun (WGS) entry which is preliminary data.</text>
</comment>
<protein>
    <submittedName>
        <fullName evidence="1">Uncharacterized protein</fullName>
    </submittedName>
</protein>
<dbReference type="AlphaFoldDB" id="A0AAW8ME76"/>
<proteinExistence type="predicted"/>
<accession>A0AAW8ME76</accession>
<evidence type="ECO:0000313" key="2">
    <source>
        <dbReference type="Proteomes" id="UP001252613"/>
    </source>
</evidence>
<evidence type="ECO:0000313" key="1">
    <source>
        <dbReference type="EMBL" id="MDR6959397.1"/>
    </source>
</evidence>
<gene>
    <name evidence="1" type="ORF">J2W43_003394</name>
</gene>
<name>A0AAW8ME76_9PSED</name>
<dbReference type="EMBL" id="JAVDVC010000006">
    <property type="protein sequence ID" value="MDR6959397.1"/>
    <property type="molecule type" value="Genomic_DNA"/>
</dbReference>
<sequence length="41" mass="4552">MDNSPHRLVSTATATPLMATYISFLSQHAREFDAALMTFAH</sequence>